<proteinExistence type="inferred from homology"/>
<evidence type="ECO:0000313" key="15">
    <source>
        <dbReference type="EMBL" id="CAJ0609306.1"/>
    </source>
</evidence>
<evidence type="ECO:0000256" key="9">
    <source>
        <dbReference type="ARBA" id="ARBA00022946"/>
    </source>
</evidence>
<comment type="caution">
    <text evidence="15">The sequence shown here is derived from an EMBL/GenBank/DDBJ whole genome shotgun (WGS) entry which is preliminary data.</text>
</comment>
<evidence type="ECO:0000256" key="11">
    <source>
        <dbReference type="ARBA" id="ARBA00023065"/>
    </source>
</evidence>
<evidence type="ECO:0000256" key="3">
    <source>
        <dbReference type="ARBA" id="ARBA00022180"/>
    </source>
</evidence>
<evidence type="ECO:0000256" key="1">
    <source>
        <dbReference type="ARBA" id="ARBA00004434"/>
    </source>
</evidence>
<dbReference type="GO" id="GO:0036444">
    <property type="term" value="P:calcium import into the mitochondrion"/>
    <property type="evidence" value="ECO:0007669"/>
    <property type="project" value="UniProtKB-UniRule"/>
</dbReference>
<gene>
    <name evidence="15" type="ORF">CYNAS_LOCUS21289</name>
</gene>
<dbReference type="AlphaFoldDB" id="A0AA36MEB0"/>
<keyword evidence="4 14" id="KW-0813">Transport</keyword>
<sequence>MLHLILKSYANACWLNYEQDTLSCELDGSDIPEGQRMSIQAAVKGILRVLVQNIDQIASSAGQSAAPTVKGIGLRPVHNRGVLFRLFLVAISSLYFGGYIAHKGASYLEENEIFVPADDDDDDD</sequence>
<evidence type="ECO:0000256" key="14">
    <source>
        <dbReference type="RuleBase" id="RU369077"/>
    </source>
</evidence>
<evidence type="ECO:0000256" key="13">
    <source>
        <dbReference type="ARBA" id="ARBA00023136"/>
    </source>
</evidence>
<comment type="function">
    <text evidence="14">Essential regulatory subunit of the mitochondrial calcium uniporter complex (uniplex), a complex that mediates calcium uptake into mitochondria.</text>
</comment>
<organism evidence="15 16">
    <name type="scientific">Cylicocyclus nassatus</name>
    <name type="common">Nematode worm</name>
    <dbReference type="NCBI Taxonomy" id="53992"/>
    <lineage>
        <taxon>Eukaryota</taxon>
        <taxon>Metazoa</taxon>
        <taxon>Ecdysozoa</taxon>
        <taxon>Nematoda</taxon>
        <taxon>Chromadorea</taxon>
        <taxon>Rhabditida</taxon>
        <taxon>Rhabditina</taxon>
        <taxon>Rhabditomorpha</taxon>
        <taxon>Strongyloidea</taxon>
        <taxon>Strongylidae</taxon>
        <taxon>Cylicocyclus</taxon>
    </lineage>
</organism>
<evidence type="ECO:0000256" key="4">
    <source>
        <dbReference type="ARBA" id="ARBA00022448"/>
    </source>
</evidence>
<evidence type="ECO:0000256" key="10">
    <source>
        <dbReference type="ARBA" id="ARBA00022989"/>
    </source>
</evidence>
<keyword evidence="6 14" id="KW-0812">Transmembrane</keyword>
<protein>
    <recommendedName>
        <fullName evidence="3 14">Essential MCU regulator, mitochondrial</fullName>
    </recommendedName>
    <alternativeName>
        <fullName evidence="14">Single-pass membrane protein with aspartate-rich tail 1, mitochondrial</fullName>
    </alternativeName>
</protein>
<evidence type="ECO:0000256" key="5">
    <source>
        <dbReference type="ARBA" id="ARBA00022568"/>
    </source>
</evidence>
<accession>A0AA36MEB0</accession>
<keyword evidence="13 14" id="KW-0472">Membrane</keyword>
<keyword evidence="10 14" id="KW-1133">Transmembrane helix</keyword>
<dbReference type="Pfam" id="PF10161">
    <property type="entry name" value="DDDD"/>
    <property type="match status" value="1"/>
</dbReference>
<dbReference type="GO" id="GO:0051560">
    <property type="term" value="P:mitochondrial calcium ion homeostasis"/>
    <property type="evidence" value="ECO:0007669"/>
    <property type="project" value="UniProtKB-UniRule"/>
</dbReference>
<reference evidence="15" key="1">
    <citation type="submission" date="2023-07" db="EMBL/GenBank/DDBJ databases">
        <authorList>
            <consortium name="CYATHOMIX"/>
        </authorList>
    </citation>
    <scope>NUCLEOTIDE SEQUENCE</scope>
    <source>
        <strain evidence="15">N/A</strain>
    </source>
</reference>
<dbReference type="InterPro" id="IPR018782">
    <property type="entry name" value="MCU_reg"/>
</dbReference>
<comment type="subcellular location">
    <subcellularLocation>
        <location evidence="1 14">Mitochondrion inner membrane</location>
        <topology evidence="1 14">Single-pass membrane protein</topology>
    </subcellularLocation>
</comment>
<evidence type="ECO:0000256" key="12">
    <source>
        <dbReference type="ARBA" id="ARBA00023128"/>
    </source>
</evidence>
<dbReference type="PANTHER" id="PTHR33904:SF1">
    <property type="entry name" value="ESSENTIAL MCU REGULATOR, MITOCHONDRIAL"/>
    <property type="match status" value="1"/>
</dbReference>
<evidence type="ECO:0000256" key="7">
    <source>
        <dbReference type="ARBA" id="ARBA00022792"/>
    </source>
</evidence>
<evidence type="ECO:0000256" key="6">
    <source>
        <dbReference type="ARBA" id="ARBA00022692"/>
    </source>
</evidence>
<comment type="subunit">
    <text evidence="14">Component of the uniplex complex. Interacts (via the transmembrane region) with MCU (via the first transmembrane region); the interaction is direct.</text>
</comment>
<dbReference type="GO" id="GO:1990246">
    <property type="term" value="C:uniplex complex"/>
    <property type="evidence" value="ECO:0007669"/>
    <property type="project" value="UniProtKB-UniRule"/>
</dbReference>
<keyword evidence="11 14" id="KW-0406">Ion transport</keyword>
<evidence type="ECO:0000313" key="16">
    <source>
        <dbReference type="Proteomes" id="UP001176961"/>
    </source>
</evidence>
<keyword evidence="5 14" id="KW-0109">Calcium transport</keyword>
<name>A0AA36MEB0_CYLNA</name>
<comment type="similarity">
    <text evidence="2 14">Belongs to the SMDT1/EMRE family.</text>
</comment>
<dbReference type="PANTHER" id="PTHR33904">
    <property type="entry name" value="ESSENTIAL MCU REGULATOR, MITOCHONDRIAL"/>
    <property type="match status" value="1"/>
</dbReference>
<keyword evidence="16" id="KW-1185">Reference proteome</keyword>
<evidence type="ECO:0000256" key="8">
    <source>
        <dbReference type="ARBA" id="ARBA00022837"/>
    </source>
</evidence>
<keyword evidence="9 14" id="KW-0809">Transit peptide</keyword>
<dbReference type="Proteomes" id="UP001176961">
    <property type="component" value="Unassembled WGS sequence"/>
</dbReference>
<keyword evidence="8 14" id="KW-0106">Calcium</keyword>
<keyword evidence="7 14" id="KW-0999">Mitochondrion inner membrane</keyword>
<keyword evidence="12 14" id="KW-0496">Mitochondrion</keyword>
<evidence type="ECO:0000256" key="2">
    <source>
        <dbReference type="ARBA" id="ARBA00008958"/>
    </source>
</evidence>
<dbReference type="EMBL" id="CATQJL010000326">
    <property type="protein sequence ID" value="CAJ0609306.1"/>
    <property type="molecule type" value="Genomic_DNA"/>
</dbReference>
<feature type="transmembrane region" description="Helical" evidence="14">
    <location>
        <begin position="82"/>
        <end position="101"/>
    </location>
</feature>